<comment type="caution">
    <text evidence="1">The sequence shown here is derived from an EMBL/GenBank/DDBJ whole genome shotgun (WGS) entry which is preliminary data.</text>
</comment>
<dbReference type="EMBL" id="JAIWYP010000013">
    <property type="protein sequence ID" value="KAH3718247.1"/>
    <property type="molecule type" value="Genomic_DNA"/>
</dbReference>
<dbReference type="Proteomes" id="UP000828390">
    <property type="component" value="Unassembled WGS sequence"/>
</dbReference>
<sequence>MDEPMNGWMPVFKAKRTTLYVHLCRLTCSGKAGEGRDSAEKPVYAAEVRYLRLAKQVWYQGATQRAGAS</sequence>
<accession>A0A9D4HGR2</accession>
<dbReference type="AlphaFoldDB" id="A0A9D4HGR2"/>
<name>A0A9D4HGR2_DREPO</name>
<keyword evidence="2" id="KW-1185">Reference proteome</keyword>
<reference evidence="1" key="2">
    <citation type="submission" date="2020-11" db="EMBL/GenBank/DDBJ databases">
        <authorList>
            <person name="McCartney M.A."/>
            <person name="Auch B."/>
            <person name="Kono T."/>
            <person name="Mallez S."/>
            <person name="Becker A."/>
            <person name="Gohl D.M."/>
            <person name="Silverstein K.A.T."/>
            <person name="Koren S."/>
            <person name="Bechman K.B."/>
            <person name="Herman A."/>
            <person name="Abrahante J.E."/>
            <person name="Garbe J."/>
        </authorList>
    </citation>
    <scope>NUCLEOTIDE SEQUENCE</scope>
    <source>
        <strain evidence="1">Duluth1</strain>
        <tissue evidence="1">Whole animal</tissue>
    </source>
</reference>
<proteinExistence type="predicted"/>
<protein>
    <submittedName>
        <fullName evidence="1">Uncharacterized protein</fullName>
    </submittedName>
</protein>
<organism evidence="1 2">
    <name type="scientific">Dreissena polymorpha</name>
    <name type="common">Zebra mussel</name>
    <name type="synonym">Mytilus polymorpha</name>
    <dbReference type="NCBI Taxonomy" id="45954"/>
    <lineage>
        <taxon>Eukaryota</taxon>
        <taxon>Metazoa</taxon>
        <taxon>Spiralia</taxon>
        <taxon>Lophotrochozoa</taxon>
        <taxon>Mollusca</taxon>
        <taxon>Bivalvia</taxon>
        <taxon>Autobranchia</taxon>
        <taxon>Heteroconchia</taxon>
        <taxon>Euheterodonta</taxon>
        <taxon>Imparidentia</taxon>
        <taxon>Neoheterodontei</taxon>
        <taxon>Myida</taxon>
        <taxon>Dreissenoidea</taxon>
        <taxon>Dreissenidae</taxon>
        <taxon>Dreissena</taxon>
    </lineage>
</organism>
<reference evidence="1" key="1">
    <citation type="journal article" date="2019" name="bioRxiv">
        <title>The Genome of the Zebra Mussel, Dreissena polymorpha: A Resource for Invasive Species Research.</title>
        <authorList>
            <person name="McCartney M.A."/>
            <person name="Auch B."/>
            <person name="Kono T."/>
            <person name="Mallez S."/>
            <person name="Zhang Y."/>
            <person name="Obille A."/>
            <person name="Becker A."/>
            <person name="Abrahante J.E."/>
            <person name="Garbe J."/>
            <person name="Badalamenti J.P."/>
            <person name="Herman A."/>
            <person name="Mangelson H."/>
            <person name="Liachko I."/>
            <person name="Sullivan S."/>
            <person name="Sone E.D."/>
            <person name="Koren S."/>
            <person name="Silverstein K.A.T."/>
            <person name="Beckman K.B."/>
            <person name="Gohl D.M."/>
        </authorList>
    </citation>
    <scope>NUCLEOTIDE SEQUENCE</scope>
    <source>
        <strain evidence="1">Duluth1</strain>
        <tissue evidence="1">Whole animal</tissue>
    </source>
</reference>
<evidence type="ECO:0000313" key="1">
    <source>
        <dbReference type="EMBL" id="KAH3718247.1"/>
    </source>
</evidence>
<evidence type="ECO:0000313" key="2">
    <source>
        <dbReference type="Proteomes" id="UP000828390"/>
    </source>
</evidence>
<gene>
    <name evidence="1" type="ORF">DPMN_061048</name>
</gene>